<protein>
    <recommendedName>
        <fullName evidence="4">GAF domain-containing protein</fullName>
    </recommendedName>
</protein>
<dbReference type="AlphaFoldDB" id="A0A953JA20"/>
<feature type="region of interest" description="Disordered" evidence="1">
    <location>
        <begin position="1"/>
        <end position="21"/>
    </location>
</feature>
<evidence type="ECO:0000313" key="3">
    <source>
        <dbReference type="Proteomes" id="UP000705867"/>
    </source>
</evidence>
<dbReference type="Proteomes" id="UP000705867">
    <property type="component" value="Unassembled WGS sequence"/>
</dbReference>
<organism evidence="2 3">
    <name type="scientific">Candidatus Nitrobium versatile</name>
    <dbReference type="NCBI Taxonomy" id="2884831"/>
    <lineage>
        <taxon>Bacteria</taxon>
        <taxon>Pseudomonadati</taxon>
        <taxon>Nitrospirota</taxon>
        <taxon>Nitrospiria</taxon>
        <taxon>Nitrospirales</taxon>
        <taxon>Nitrospiraceae</taxon>
        <taxon>Candidatus Nitrobium</taxon>
    </lineage>
</organism>
<feature type="compositionally biased region" description="Basic and acidic residues" evidence="1">
    <location>
        <begin position="1"/>
        <end position="12"/>
    </location>
</feature>
<reference evidence="2" key="2">
    <citation type="submission" date="2021-08" db="EMBL/GenBank/DDBJ databases">
        <authorList>
            <person name="Dalcin Martins P."/>
        </authorList>
    </citation>
    <scope>NUCLEOTIDE SEQUENCE</scope>
    <source>
        <strain evidence="2">MAG_39</strain>
    </source>
</reference>
<name>A0A953JA20_9BACT</name>
<evidence type="ECO:0000256" key="1">
    <source>
        <dbReference type="SAM" id="MobiDB-lite"/>
    </source>
</evidence>
<reference evidence="2" key="1">
    <citation type="journal article" date="2021" name="bioRxiv">
        <title>Unraveling nitrogen, sulfur and carbon metabolic pathways and microbial community transcriptional responses to substrate deprivation and toxicity stresses in a bioreactor mimicking anoxic brackish coastal sediment conditions.</title>
        <authorList>
            <person name="Martins P.D."/>
            <person name="Echeveste M.J."/>
            <person name="Arshad A."/>
            <person name="Kurth J."/>
            <person name="Ouboter H."/>
            <person name="Jetten M.S.M."/>
            <person name="Welte C.U."/>
        </authorList>
    </citation>
    <scope>NUCLEOTIDE SEQUENCE</scope>
    <source>
        <strain evidence="2">MAG_39</strain>
    </source>
</reference>
<dbReference type="SUPFAM" id="SSF55781">
    <property type="entry name" value="GAF domain-like"/>
    <property type="match status" value="1"/>
</dbReference>
<proteinExistence type="predicted"/>
<accession>A0A953JA20</accession>
<dbReference type="EMBL" id="JAIOIV010000064">
    <property type="protein sequence ID" value="MBZ0156112.1"/>
    <property type="molecule type" value="Genomic_DNA"/>
</dbReference>
<sequence>MERILQNDEQPKQQRSGSQERSCASAVVQGTAGQRAVCQSALSTSERLERTIAIQQRALETLFAISGLVSAPLDFKQLVSKILELVLPVVDARNGIFWALHPDKIGRCRENLTCTKTTCPAYNNVDHRCWSMLKTECFHRDTGRAASCEEKLVECMECPVLSETALSAEACIGHEEEPYAEEMAVGNPLCKKLLLRRPSISVYHSFPSNGGVEAYEQTAWLTQDAHGDPHLVEDAGCIAAYSDMAPNTRIGLGLVTKNQIIGVICLDLKMLHYLSESEVSLLTNICRENDDQFCSGGGLPLHRFKTGDKYCHHPQRAGDDRPEARFQEQAFRKTPLQHQKGTWHVCADGIFG</sequence>
<dbReference type="InterPro" id="IPR029016">
    <property type="entry name" value="GAF-like_dom_sf"/>
</dbReference>
<comment type="caution">
    <text evidence="2">The sequence shown here is derived from an EMBL/GenBank/DDBJ whole genome shotgun (WGS) entry which is preliminary data.</text>
</comment>
<evidence type="ECO:0000313" key="2">
    <source>
        <dbReference type="EMBL" id="MBZ0156112.1"/>
    </source>
</evidence>
<dbReference type="Gene3D" id="3.30.450.40">
    <property type="match status" value="1"/>
</dbReference>
<gene>
    <name evidence="2" type="ORF">K8I29_07840</name>
</gene>
<evidence type="ECO:0008006" key="4">
    <source>
        <dbReference type="Google" id="ProtNLM"/>
    </source>
</evidence>